<evidence type="ECO:0000313" key="2">
    <source>
        <dbReference type="Proteomes" id="UP000625682"/>
    </source>
</evidence>
<dbReference type="EMBL" id="BMMU01000047">
    <property type="protein sequence ID" value="GGJ67837.1"/>
    <property type="molecule type" value="Genomic_DNA"/>
</dbReference>
<accession>A0A917P9L8</accession>
<dbReference type="Proteomes" id="UP000625682">
    <property type="component" value="Unassembled WGS sequence"/>
</dbReference>
<comment type="caution">
    <text evidence="1">The sequence shown here is derived from an EMBL/GenBank/DDBJ whole genome shotgun (WGS) entry which is preliminary data.</text>
</comment>
<reference evidence="1" key="1">
    <citation type="journal article" date="2014" name="Int. J. Syst. Evol. Microbiol.">
        <title>Complete genome sequence of Corynebacterium casei LMG S-19264T (=DSM 44701T), isolated from a smear-ripened cheese.</title>
        <authorList>
            <consortium name="US DOE Joint Genome Institute (JGI-PGF)"/>
            <person name="Walter F."/>
            <person name="Albersmeier A."/>
            <person name="Kalinowski J."/>
            <person name="Ruckert C."/>
        </authorList>
    </citation>
    <scope>NUCLEOTIDE SEQUENCE</scope>
    <source>
        <strain evidence="1">CGMCC 4.7272</strain>
    </source>
</reference>
<evidence type="ECO:0000313" key="1">
    <source>
        <dbReference type="EMBL" id="GGJ67837.1"/>
    </source>
</evidence>
<protein>
    <submittedName>
        <fullName evidence="1">Uncharacterized protein</fullName>
    </submittedName>
</protein>
<sequence>MRFIVEQKQTVLSRKTISLPSGAKRFASRRTRFRSCPDGPLGTGWGRLQRLDDVLGRADPVRRLHHLVLALRVDQDVHVH</sequence>
<organism evidence="1 2">
    <name type="scientific">Streptomyces lacrimifluminis</name>
    <dbReference type="NCBI Taxonomy" id="1500077"/>
    <lineage>
        <taxon>Bacteria</taxon>
        <taxon>Bacillati</taxon>
        <taxon>Actinomycetota</taxon>
        <taxon>Actinomycetes</taxon>
        <taxon>Kitasatosporales</taxon>
        <taxon>Streptomycetaceae</taxon>
        <taxon>Streptomyces</taxon>
    </lineage>
</organism>
<dbReference type="AlphaFoldDB" id="A0A917P9L8"/>
<proteinExistence type="predicted"/>
<name>A0A917P9L8_9ACTN</name>
<gene>
    <name evidence="1" type="ORF">GCM10012282_76110</name>
</gene>
<reference evidence="1" key="2">
    <citation type="submission" date="2020-09" db="EMBL/GenBank/DDBJ databases">
        <authorList>
            <person name="Sun Q."/>
            <person name="Zhou Y."/>
        </authorList>
    </citation>
    <scope>NUCLEOTIDE SEQUENCE</scope>
    <source>
        <strain evidence="1">CGMCC 4.7272</strain>
    </source>
</reference>
<keyword evidence="2" id="KW-1185">Reference proteome</keyword>